<feature type="domain" description="DUF676" evidence="3">
    <location>
        <begin position="143"/>
        <end position="213"/>
    </location>
</feature>
<sequence length="363" mass="39576">MTSAAQVHKPTVAQHPEMFDATTRAEMSKRTQRGALLAAAALGAHPPRRQFTRSSRVQQRAEDPRTRDVGRQIEDDYASIRQHYGTSATPKHPIVLAHGLLGFSELHVPPLPRIQYWHGIREALAAQGATVITTSVPPSSPIPVRAARLAEEIARAGIDTAAGVNVVAHSMGGLDARWMITNILGRPGAAAAAGIKVASLTTVSTPHRGSPFADYVLRSSSGILYLPRLYRVLERAGLSTGAFAQLTTAHVEREFNARTPDVPGVRYFSYGAAVAAPPPLLSPFRVSERIVRREEGPNDGLVSVRSAQWGVYQGTLVGVNHLDLINWPNRLRWMVRGWMGVRNRFNAVAFYLDIADMLAREGL</sequence>
<dbReference type="OrthoDB" id="5592486at2759"/>
<protein>
    <recommendedName>
        <fullName evidence="3">DUF676 domain-containing protein</fullName>
    </recommendedName>
</protein>
<evidence type="ECO:0000313" key="4">
    <source>
        <dbReference type="EMBL" id="KHN96348.1"/>
    </source>
</evidence>
<dbReference type="Gene3D" id="3.40.50.1820">
    <property type="entry name" value="alpha/beta hydrolase"/>
    <property type="match status" value="1"/>
</dbReference>
<dbReference type="Pfam" id="PF05057">
    <property type="entry name" value="DUF676"/>
    <property type="match status" value="1"/>
</dbReference>
<dbReference type="EMBL" id="AZHE01000015">
    <property type="protein sequence ID" value="KHN96348.1"/>
    <property type="molecule type" value="Genomic_DNA"/>
</dbReference>
<reference evidence="4 5" key="1">
    <citation type="journal article" date="2014" name="Proc. Natl. Acad. Sci. U.S.A.">
        <title>Trajectory and genomic determinants of fungal-pathogen speciation and host adaptation.</title>
        <authorList>
            <person name="Hu X."/>
            <person name="Xiao G."/>
            <person name="Zheng P."/>
            <person name="Shang Y."/>
            <person name="Su Y."/>
            <person name="Zhang X."/>
            <person name="Liu X."/>
            <person name="Zhan S."/>
            <person name="St Leger R.J."/>
            <person name="Wang C."/>
        </authorList>
    </citation>
    <scope>NUCLEOTIDE SEQUENCE [LARGE SCALE GENOMIC DNA]</scope>
    <source>
        <strain evidence="4 5">ARSEF 1941</strain>
    </source>
</reference>
<dbReference type="InterPro" id="IPR007751">
    <property type="entry name" value="DUF676_lipase-like"/>
</dbReference>
<proteinExistence type="inferred from homology"/>
<keyword evidence="5" id="KW-1185">Reference proteome</keyword>
<evidence type="ECO:0000313" key="5">
    <source>
        <dbReference type="Proteomes" id="UP000030816"/>
    </source>
</evidence>
<dbReference type="InterPro" id="IPR029058">
    <property type="entry name" value="AB_hydrolase_fold"/>
</dbReference>
<evidence type="ECO:0000256" key="1">
    <source>
        <dbReference type="ARBA" id="ARBA00007920"/>
    </source>
</evidence>
<dbReference type="Proteomes" id="UP000030816">
    <property type="component" value="Unassembled WGS sequence"/>
</dbReference>
<dbReference type="AlphaFoldDB" id="A0A0B2WQQ9"/>
<dbReference type="RefSeq" id="XP_040677414.1">
    <property type="nucleotide sequence ID" value="XM_040824435.1"/>
</dbReference>
<evidence type="ECO:0000259" key="3">
    <source>
        <dbReference type="Pfam" id="PF05057"/>
    </source>
</evidence>
<evidence type="ECO:0000256" key="2">
    <source>
        <dbReference type="SAM" id="MobiDB-lite"/>
    </source>
</evidence>
<dbReference type="GeneID" id="63740092"/>
<feature type="region of interest" description="Disordered" evidence="2">
    <location>
        <begin position="43"/>
        <end position="67"/>
    </location>
</feature>
<gene>
    <name evidence="4" type="ORF">MAM_05637</name>
</gene>
<comment type="caution">
    <text evidence="4">The sequence shown here is derived from an EMBL/GenBank/DDBJ whole genome shotgun (WGS) entry which is preliminary data.</text>
</comment>
<dbReference type="SUPFAM" id="SSF53474">
    <property type="entry name" value="alpha/beta-Hydrolases"/>
    <property type="match status" value="1"/>
</dbReference>
<accession>A0A0B2WQQ9</accession>
<dbReference type="STRING" id="1081103.A0A0B2WQQ9"/>
<dbReference type="PANTHER" id="PTHR11440">
    <property type="entry name" value="LECITHIN-CHOLESTEROL ACYLTRANSFERASE-RELATED"/>
    <property type="match status" value="1"/>
</dbReference>
<dbReference type="HOGENOM" id="CLU_015737_0_0_1"/>
<organism evidence="4 5">
    <name type="scientific">Metarhizium album (strain ARSEF 1941)</name>
    <dbReference type="NCBI Taxonomy" id="1081103"/>
    <lineage>
        <taxon>Eukaryota</taxon>
        <taxon>Fungi</taxon>
        <taxon>Dikarya</taxon>
        <taxon>Ascomycota</taxon>
        <taxon>Pezizomycotina</taxon>
        <taxon>Sordariomycetes</taxon>
        <taxon>Hypocreomycetidae</taxon>
        <taxon>Hypocreales</taxon>
        <taxon>Clavicipitaceae</taxon>
        <taxon>Metarhizium</taxon>
    </lineage>
</organism>
<name>A0A0B2WQQ9_METAS</name>
<comment type="similarity">
    <text evidence="1">Belongs to the putative lipase ROG1 family.</text>
</comment>